<dbReference type="InterPro" id="IPR004195">
    <property type="entry name" value="Head_decoration_D"/>
</dbReference>
<dbReference type="STRING" id="1121395.SAMN02745215_02868"/>
<gene>
    <name evidence="1" type="ORF">SAMN02745215_02868</name>
</gene>
<dbReference type="RefSeq" id="WP_072773240.1">
    <property type="nucleotide sequence ID" value="NZ_FRDN01000009.1"/>
</dbReference>
<evidence type="ECO:0000313" key="2">
    <source>
        <dbReference type="Proteomes" id="UP000184010"/>
    </source>
</evidence>
<dbReference type="Proteomes" id="UP000184010">
    <property type="component" value="Unassembled WGS sequence"/>
</dbReference>
<dbReference type="Gene3D" id="2.40.300.10">
    <property type="entry name" value="Head decoration protein D"/>
    <property type="match status" value="1"/>
</dbReference>
<accession>A0A1M7U2X2</accession>
<dbReference type="AlphaFoldDB" id="A0A1M7U2X2"/>
<dbReference type="EMBL" id="FRDN01000009">
    <property type="protein sequence ID" value="SHN77305.1"/>
    <property type="molecule type" value="Genomic_DNA"/>
</dbReference>
<organism evidence="1 2">
    <name type="scientific">Desulfitobacterium chlororespirans DSM 11544</name>
    <dbReference type="NCBI Taxonomy" id="1121395"/>
    <lineage>
        <taxon>Bacteria</taxon>
        <taxon>Bacillati</taxon>
        <taxon>Bacillota</taxon>
        <taxon>Clostridia</taxon>
        <taxon>Eubacteriales</taxon>
        <taxon>Desulfitobacteriaceae</taxon>
        <taxon>Desulfitobacterium</taxon>
    </lineage>
</organism>
<keyword evidence="2" id="KW-1185">Reference proteome</keyword>
<sequence length="127" mass="13683">MPAYEIDGYDNLIAGMVQPIVTQSIIINQATDAKFERGTVLARTGFTEEGMWVCTIVNSEATPAEEKVPVGVLADEEVDATTAQQRATAYVSGEFNRDALIFGGTDTIATHEAALNAAKIYTKRVVK</sequence>
<protein>
    <submittedName>
        <fullName evidence="1">Bacteriophage lambda head decoration protein D</fullName>
    </submittedName>
</protein>
<proteinExistence type="predicted"/>
<evidence type="ECO:0000313" key="1">
    <source>
        <dbReference type="EMBL" id="SHN77305.1"/>
    </source>
</evidence>
<reference evidence="2" key="1">
    <citation type="submission" date="2016-12" db="EMBL/GenBank/DDBJ databases">
        <authorList>
            <person name="Varghese N."/>
            <person name="Submissions S."/>
        </authorList>
    </citation>
    <scope>NUCLEOTIDE SEQUENCE [LARGE SCALE GENOMIC DNA]</scope>
    <source>
        <strain evidence="2">DSM 11544</strain>
    </source>
</reference>
<name>A0A1M7U2X2_9FIRM</name>
<dbReference type="Pfam" id="PF02924">
    <property type="entry name" value="HDPD"/>
    <property type="match status" value="1"/>
</dbReference>